<dbReference type="EMBL" id="KI285607">
    <property type="protein sequence ID" value="ESA11800.1"/>
    <property type="molecule type" value="Genomic_DNA"/>
</dbReference>
<protein>
    <submittedName>
        <fullName evidence="1">Uncharacterized protein</fullName>
    </submittedName>
</protein>
<organism evidence="1">
    <name type="scientific">Rhizophagus irregularis (strain DAOM 181602 / DAOM 197198 / MUCL 43194)</name>
    <name type="common">Arbuscular mycorrhizal fungus</name>
    <name type="synonym">Glomus intraradices</name>
    <dbReference type="NCBI Taxonomy" id="747089"/>
    <lineage>
        <taxon>Eukaryota</taxon>
        <taxon>Fungi</taxon>
        <taxon>Fungi incertae sedis</taxon>
        <taxon>Mucoromycota</taxon>
        <taxon>Glomeromycotina</taxon>
        <taxon>Glomeromycetes</taxon>
        <taxon>Glomerales</taxon>
        <taxon>Glomeraceae</taxon>
        <taxon>Rhizophagus</taxon>
    </lineage>
</organism>
<gene>
    <name evidence="1" type="ORF">GLOINDRAFT_27872</name>
</gene>
<sequence>MGFSPPFLIGINTLSNFKKDRKISLVFSFKLLSLATEYSRKIAGMMFIVAELESLI</sequence>
<dbReference type="AlphaFoldDB" id="U9TUL1"/>
<name>U9TUL1_RHIID</name>
<proteinExistence type="predicted"/>
<evidence type="ECO:0000313" key="1">
    <source>
        <dbReference type="EMBL" id="ESA11800.1"/>
    </source>
</evidence>
<accession>U9TUL1</accession>
<dbReference type="HOGENOM" id="CLU_3015344_0_0_1"/>
<reference evidence="1" key="1">
    <citation type="submission" date="2013-07" db="EMBL/GenBank/DDBJ databases">
        <title>The genome of an arbuscular mycorrhizal fungus provides insights into the evolution of the oldest plant symbiosis.</title>
        <authorList>
            <consortium name="DOE Joint Genome Institute"/>
            <person name="Tisserant E."/>
            <person name="Malbreil M."/>
            <person name="Kuo A."/>
            <person name="Kohler A."/>
            <person name="Symeonidi A."/>
            <person name="Balestrini R."/>
            <person name="Charron P."/>
            <person name="Duensing N."/>
            <person name="Frei-dit-Frey N."/>
            <person name="Gianinazzi-Pearson V."/>
            <person name="Gilbert B."/>
            <person name="Handa Y."/>
            <person name="Hijri M."/>
            <person name="Kaul R."/>
            <person name="Kawaguchi M."/>
            <person name="Krajinski F."/>
            <person name="Lammers P."/>
            <person name="Lapierre D."/>
            <person name="Masclaux F.G."/>
            <person name="Murat C."/>
            <person name="Morin E."/>
            <person name="Ndikumana S."/>
            <person name="Pagni M."/>
            <person name="Petitpierre D."/>
            <person name="Requena N."/>
            <person name="Rosikiewicz P."/>
            <person name="Riley R."/>
            <person name="Saito K."/>
            <person name="San Clemente H."/>
            <person name="Shapiro H."/>
            <person name="van Tuinen D."/>
            <person name="Becard G."/>
            <person name="Bonfante P."/>
            <person name="Paszkowski U."/>
            <person name="Shachar-Hill Y."/>
            <person name="Young J.P."/>
            <person name="Sanders I.R."/>
            <person name="Henrissat B."/>
            <person name="Rensing S.A."/>
            <person name="Grigoriev I.V."/>
            <person name="Corradi N."/>
            <person name="Roux C."/>
            <person name="Martin F."/>
        </authorList>
    </citation>
    <scope>NUCLEOTIDE SEQUENCE</scope>
    <source>
        <strain evidence="1">DAOM 197198</strain>
    </source>
</reference>